<feature type="transmembrane region" description="Helical" evidence="1">
    <location>
        <begin position="159"/>
        <end position="177"/>
    </location>
</feature>
<name>A0A2P1PPA2_9GAMM</name>
<feature type="transmembrane region" description="Helical" evidence="1">
    <location>
        <begin position="20"/>
        <end position="41"/>
    </location>
</feature>
<protein>
    <recommendedName>
        <fullName evidence="4">DUF308 domain-containing protein</fullName>
    </recommendedName>
</protein>
<feature type="transmembrane region" description="Helical" evidence="1">
    <location>
        <begin position="110"/>
        <end position="126"/>
    </location>
</feature>
<dbReference type="InterPro" id="IPR053824">
    <property type="entry name" value="DUF7010"/>
</dbReference>
<keyword evidence="1" id="KW-1133">Transmembrane helix</keyword>
<evidence type="ECO:0008006" key="4">
    <source>
        <dbReference type="Google" id="ProtNLM"/>
    </source>
</evidence>
<evidence type="ECO:0000313" key="3">
    <source>
        <dbReference type="Proteomes" id="UP000241074"/>
    </source>
</evidence>
<proteinExistence type="predicted"/>
<evidence type="ECO:0000256" key="1">
    <source>
        <dbReference type="SAM" id="Phobius"/>
    </source>
</evidence>
<feature type="transmembrane region" description="Helical" evidence="1">
    <location>
        <begin position="133"/>
        <end position="153"/>
    </location>
</feature>
<dbReference type="KEGG" id="xba:C7S18_05300"/>
<reference evidence="2 3" key="1">
    <citation type="submission" date="2018-03" db="EMBL/GenBank/DDBJ databases">
        <title>Ahniella affigens gen. nov., sp. nov., a gammaproteobacterium isolated from sandy soil near a stream.</title>
        <authorList>
            <person name="Ko Y."/>
            <person name="Kim J.-H."/>
        </authorList>
    </citation>
    <scope>NUCLEOTIDE SEQUENCE [LARGE SCALE GENOMIC DNA]</scope>
    <source>
        <strain evidence="2 3">D13</strain>
    </source>
</reference>
<gene>
    <name evidence="2" type="ORF">C7S18_05300</name>
</gene>
<dbReference type="RefSeq" id="WP_106890583.1">
    <property type="nucleotide sequence ID" value="NZ_CP027860.1"/>
</dbReference>
<keyword evidence="3" id="KW-1185">Reference proteome</keyword>
<dbReference type="EMBL" id="CP027860">
    <property type="protein sequence ID" value="AVP96655.1"/>
    <property type="molecule type" value="Genomic_DNA"/>
</dbReference>
<evidence type="ECO:0000313" key="2">
    <source>
        <dbReference type="EMBL" id="AVP96655.1"/>
    </source>
</evidence>
<keyword evidence="1" id="KW-0812">Transmembrane</keyword>
<keyword evidence="1" id="KW-0472">Membrane</keyword>
<dbReference type="OrthoDB" id="7630092at2"/>
<reference evidence="2 3" key="2">
    <citation type="submission" date="2018-03" db="EMBL/GenBank/DDBJ databases">
        <authorList>
            <person name="Keele B.F."/>
        </authorList>
    </citation>
    <scope>NUCLEOTIDE SEQUENCE [LARGE SCALE GENOMIC DNA]</scope>
    <source>
        <strain evidence="2 3">D13</strain>
    </source>
</reference>
<dbReference type="Pfam" id="PF22765">
    <property type="entry name" value="DUF7010"/>
    <property type="match status" value="1"/>
</dbReference>
<dbReference type="Proteomes" id="UP000241074">
    <property type="component" value="Chromosome"/>
</dbReference>
<dbReference type="AlphaFoldDB" id="A0A2P1PPA2"/>
<accession>A0A2P1PPA2</accession>
<feature type="transmembrane region" description="Helical" evidence="1">
    <location>
        <begin position="47"/>
        <end position="69"/>
    </location>
</feature>
<organism evidence="2 3">
    <name type="scientific">Ahniella affigens</name>
    <dbReference type="NCBI Taxonomy" id="2021234"/>
    <lineage>
        <taxon>Bacteria</taxon>
        <taxon>Pseudomonadati</taxon>
        <taxon>Pseudomonadota</taxon>
        <taxon>Gammaproteobacteria</taxon>
        <taxon>Lysobacterales</taxon>
        <taxon>Rhodanobacteraceae</taxon>
        <taxon>Ahniella</taxon>
    </lineage>
</organism>
<sequence length="188" mass="21239">MNQQHHSLDQQRAEFCDRPFYAMPLAGTLAWGLIGLLSPLFGMFGKVYLVFILTGSIFGLGILIAKITGEDLLGKHRPKNVFDGLFMASVGSAWLVFAIAVPFFRQDPTSLPLSIGILAGLMWLPFSWIIQHWVGYFHGIVRTLLLVVAWYLWPEHRFTVLPAIIVCIYLVTLIALARRQRQMKRALA</sequence>
<feature type="transmembrane region" description="Helical" evidence="1">
    <location>
        <begin position="81"/>
        <end position="104"/>
    </location>
</feature>